<protein>
    <submittedName>
        <fullName evidence="2">Uncharacterized protein</fullName>
    </submittedName>
</protein>
<evidence type="ECO:0000313" key="2">
    <source>
        <dbReference type="EMBL" id="KAK5880690.1"/>
    </source>
</evidence>
<sequence>MFSLRPSREGEGGNRNPTQLQHQRAEPDDGDSKPRCRLISGQEGGSVHDTCLIHGEPVSLFWTVGVDYVLNSNHPSPPHVGLQRLGPG</sequence>
<feature type="region of interest" description="Disordered" evidence="1">
    <location>
        <begin position="1"/>
        <end position="48"/>
    </location>
</feature>
<evidence type="ECO:0000256" key="1">
    <source>
        <dbReference type="SAM" id="MobiDB-lite"/>
    </source>
</evidence>
<comment type="caution">
    <text evidence="2">The sequence shown here is derived from an EMBL/GenBank/DDBJ whole genome shotgun (WGS) entry which is preliminary data.</text>
</comment>
<dbReference type="Proteomes" id="UP001335648">
    <property type="component" value="Unassembled WGS sequence"/>
</dbReference>
<feature type="compositionally biased region" description="Basic and acidic residues" evidence="1">
    <location>
        <begin position="1"/>
        <end position="12"/>
    </location>
</feature>
<organism evidence="2 3">
    <name type="scientific">Champsocephalus esox</name>
    <name type="common">pike icefish</name>
    <dbReference type="NCBI Taxonomy" id="159716"/>
    <lineage>
        <taxon>Eukaryota</taxon>
        <taxon>Metazoa</taxon>
        <taxon>Chordata</taxon>
        <taxon>Craniata</taxon>
        <taxon>Vertebrata</taxon>
        <taxon>Euteleostomi</taxon>
        <taxon>Actinopterygii</taxon>
        <taxon>Neopterygii</taxon>
        <taxon>Teleostei</taxon>
        <taxon>Neoteleostei</taxon>
        <taxon>Acanthomorphata</taxon>
        <taxon>Eupercaria</taxon>
        <taxon>Perciformes</taxon>
        <taxon>Notothenioidei</taxon>
        <taxon>Channichthyidae</taxon>
        <taxon>Champsocephalus</taxon>
    </lineage>
</organism>
<proteinExistence type="predicted"/>
<feature type="compositionally biased region" description="Basic and acidic residues" evidence="1">
    <location>
        <begin position="23"/>
        <end position="34"/>
    </location>
</feature>
<evidence type="ECO:0000313" key="3">
    <source>
        <dbReference type="Proteomes" id="UP001335648"/>
    </source>
</evidence>
<accession>A0AAN8B8X0</accession>
<reference evidence="2 3" key="1">
    <citation type="journal article" date="2023" name="Mol. Biol. Evol.">
        <title>Genomics of Secondarily Temperate Adaptation in the Only Non-Antarctic Icefish.</title>
        <authorList>
            <person name="Rivera-Colon A.G."/>
            <person name="Rayamajhi N."/>
            <person name="Minhas B.F."/>
            <person name="Madrigal G."/>
            <person name="Bilyk K.T."/>
            <person name="Yoon V."/>
            <person name="Hune M."/>
            <person name="Gregory S."/>
            <person name="Cheng C.H.C."/>
            <person name="Catchen J.M."/>
        </authorList>
    </citation>
    <scope>NUCLEOTIDE SEQUENCE [LARGE SCALE GENOMIC DNA]</scope>
    <source>
        <strain evidence="2">JC2023a</strain>
    </source>
</reference>
<name>A0AAN8B8X0_9TELE</name>
<dbReference type="EMBL" id="JAULUE010002063">
    <property type="protein sequence ID" value="KAK5880690.1"/>
    <property type="molecule type" value="Genomic_DNA"/>
</dbReference>
<gene>
    <name evidence="2" type="ORF">CesoFtcFv8_021572</name>
</gene>
<keyword evidence="3" id="KW-1185">Reference proteome</keyword>
<dbReference type="AlphaFoldDB" id="A0AAN8B8X0"/>